<keyword evidence="2" id="KW-1185">Reference proteome</keyword>
<dbReference type="AlphaFoldDB" id="A0A8E2ASJ9"/>
<name>A0A8E2ASJ9_9APHY</name>
<dbReference type="Proteomes" id="UP000250043">
    <property type="component" value="Unassembled WGS sequence"/>
</dbReference>
<reference evidence="1 2" key="1">
    <citation type="submission" date="2016-07" db="EMBL/GenBank/DDBJ databases">
        <title>Draft genome of the white-rot fungus Obba rivulosa 3A-2.</title>
        <authorList>
            <consortium name="DOE Joint Genome Institute"/>
            <person name="Miettinen O."/>
            <person name="Riley R."/>
            <person name="Acob R."/>
            <person name="Barry K."/>
            <person name="Cullen D."/>
            <person name="De Vries R."/>
            <person name="Hainaut M."/>
            <person name="Hatakka A."/>
            <person name="Henrissat B."/>
            <person name="Hilden K."/>
            <person name="Kuo R."/>
            <person name="Labutti K."/>
            <person name="Lipzen A."/>
            <person name="Makela M.R."/>
            <person name="Sandor L."/>
            <person name="Spatafora J.W."/>
            <person name="Grigoriev I.V."/>
            <person name="Hibbett D.S."/>
        </authorList>
    </citation>
    <scope>NUCLEOTIDE SEQUENCE [LARGE SCALE GENOMIC DNA]</scope>
    <source>
        <strain evidence="1 2">3A-2</strain>
    </source>
</reference>
<gene>
    <name evidence="1" type="ORF">OBBRIDRAFT_808227</name>
</gene>
<evidence type="ECO:0000313" key="2">
    <source>
        <dbReference type="Proteomes" id="UP000250043"/>
    </source>
</evidence>
<dbReference type="EMBL" id="KV722671">
    <property type="protein sequence ID" value="OCH84450.1"/>
    <property type="molecule type" value="Genomic_DNA"/>
</dbReference>
<accession>A0A8E2ASJ9</accession>
<proteinExistence type="predicted"/>
<sequence>MQTNAYGHLGGGGLQRAAEWPGICSAIPGYADPTLSGERLHTMVVLCIATSNSSEDEQVAIKLSRMNKAAWFGTTVVLCKVLPWFPVLHQSYQSKASLRFLLVLERAHKGSSCRVPMDKQPGSQKQLFWRFRNPKSGFMKSKSFCALLGSYAAEIFLVQVKTLLQAHGVHTRKITVALHLLAITTRFLLEAAFFLVKINDNVRRIPDSRALHNSHKQLEVTPVCIPQDGPAALNLQALG</sequence>
<protein>
    <submittedName>
        <fullName evidence="1">Uncharacterized protein</fullName>
    </submittedName>
</protein>
<organism evidence="1 2">
    <name type="scientific">Obba rivulosa</name>
    <dbReference type="NCBI Taxonomy" id="1052685"/>
    <lineage>
        <taxon>Eukaryota</taxon>
        <taxon>Fungi</taxon>
        <taxon>Dikarya</taxon>
        <taxon>Basidiomycota</taxon>
        <taxon>Agaricomycotina</taxon>
        <taxon>Agaricomycetes</taxon>
        <taxon>Polyporales</taxon>
        <taxon>Gelatoporiaceae</taxon>
        <taxon>Obba</taxon>
    </lineage>
</organism>
<evidence type="ECO:0000313" key="1">
    <source>
        <dbReference type="EMBL" id="OCH84450.1"/>
    </source>
</evidence>